<dbReference type="EMBL" id="CAKXAJ010018120">
    <property type="protein sequence ID" value="CAH2217464.1"/>
    <property type="molecule type" value="Genomic_DNA"/>
</dbReference>
<name>A0A8S4QQF0_9NEOP</name>
<dbReference type="AlphaFoldDB" id="A0A8S4QQF0"/>
<keyword evidence="2" id="KW-1185">Reference proteome</keyword>
<proteinExistence type="predicted"/>
<reference evidence="1" key="1">
    <citation type="submission" date="2022-03" db="EMBL/GenBank/DDBJ databases">
        <authorList>
            <person name="Lindestad O."/>
        </authorList>
    </citation>
    <scope>NUCLEOTIDE SEQUENCE</scope>
</reference>
<accession>A0A8S4QQF0</accession>
<evidence type="ECO:0000313" key="2">
    <source>
        <dbReference type="Proteomes" id="UP000838756"/>
    </source>
</evidence>
<evidence type="ECO:0000313" key="1">
    <source>
        <dbReference type="EMBL" id="CAH2217464.1"/>
    </source>
</evidence>
<organism evidence="1 2">
    <name type="scientific">Pararge aegeria aegeria</name>
    <dbReference type="NCBI Taxonomy" id="348720"/>
    <lineage>
        <taxon>Eukaryota</taxon>
        <taxon>Metazoa</taxon>
        <taxon>Ecdysozoa</taxon>
        <taxon>Arthropoda</taxon>
        <taxon>Hexapoda</taxon>
        <taxon>Insecta</taxon>
        <taxon>Pterygota</taxon>
        <taxon>Neoptera</taxon>
        <taxon>Endopterygota</taxon>
        <taxon>Lepidoptera</taxon>
        <taxon>Glossata</taxon>
        <taxon>Ditrysia</taxon>
        <taxon>Papilionoidea</taxon>
        <taxon>Nymphalidae</taxon>
        <taxon>Satyrinae</taxon>
        <taxon>Satyrini</taxon>
        <taxon>Parargina</taxon>
        <taxon>Pararge</taxon>
    </lineage>
</organism>
<comment type="caution">
    <text evidence="1">The sequence shown here is derived from an EMBL/GenBank/DDBJ whole genome shotgun (WGS) entry which is preliminary data.</text>
</comment>
<dbReference type="Proteomes" id="UP000838756">
    <property type="component" value="Unassembled WGS sequence"/>
</dbReference>
<protein>
    <submittedName>
        <fullName evidence="1">Jg3027 protein</fullName>
    </submittedName>
</protein>
<sequence>MEAGRAFQILAVRIRNEDAKRFVKLMRSLQEMKRGKEGDQERGGEIFSIRGVDRTGCERLATENFGETWGRPTP</sequence>
<gene>
    <name evidence="1" type="primary">jg3027</name>
    <name evidence="1" type="ORF">PAEG_LOCUS5354</name>
</gene>